<evidence type="ECO:0000256" key="10">
    <source>
        <dbReference type="ARBA" id="ARBA00048793"/>
    </source>
</evidence>
<dbReference type="GO" id="GO:0050661">
    <property type="term" value="F:NADP binding"/>
    <property type="evidence" value="ECO:0007669"/>
    <property type="project" value="TreeGrafter"/>
</dbReference>
<dbReference type="EC" id="1.1.1.169" evidence="4 11"/>
<dbReference type="Proteomes" id="UP000186795">
    <property type="component" value="Unassembled WGS sequence"/>
</dbReference>
<dbReference type="Pfam" id="PF02558">
    <property type="entry name" value="ApbA"/>
    <property type="match status" value="1"/>
</dbReference>
<dbReference type="AlphaFoldDB" id="A0A1N7J524"/>
<dbReference type="SUPFAM" id="SSF51735">
    <property type="entry name" value="NAD(P)-binding Rossmann-fold domains"/>
    <property type="match status" value="1"/>
</dbReference>
<dbReference type="Pfam" id="PF08546">
    <property type="entry name" value="ApbA_C"/>
    <property type="match status" value="1"/>
</dbReference>
<dbReference type="InterPro" id="IPR008927">
    <property type="entry name" value="6-PGluconate_DH-like_C_sf"/>
</dbReference>
<dbReference type="GO" id="GO:0015940">
    <property type="term" value="P:pantothenate biosynthetic process"/>
    <property type="evidence" value="ECO:0007669"/>
    <property type="project" value="UniProtKB-UniPathway"/>
</dbReference>
<dbReference type="InterPro" id="IPR036291">
    <property type="entry name" value="NAD(P)-bd_dom_sf"/>
</dbReference>
<comment type="similarity">
    <text evidence="3 11">Belongs to the ketopantoate reductase family.</text>
</comment>
<accession>A0A1N7J524</accession>
<dbReference type="Gene3D" id="3.40.50.720">
    <property type="entry name" value="NAD(P)-binding Rossmann-like Domain"/>
    <property type="match status" value="1"/>
</dbReference>
<dbReference type="SUPFAM" id="SSF48179">
    <property type="entry name" value="6-phosphogluconate dehydrogenase C-terminal domain-like"/>
    <property type="match status" value="1"/>
</dbReference>
<comment type="pathway">
    <text evidence="2 11">Cofactor biosynthesis; (R)-pantothenate biosynthesis; (R)-pantoate from 3-methyl-2-oxobutanoate: step 2/2.</text>
</comment>
<evidence type="ECO:0000256" key="6">
    <source>
        <dbReference type="ARBA" id="ARBA00022655"/>
    </source>
</evidence>
<reference evidence="15" key="1">
    <citation type="submission" date="2017-01" db="EMBL/GenBank/DDBJ databases">
        <authorList>
            <person name="Varghese N."/>
            <person name="Submissions S."/>
        </authorList>
    </citation>
    <scope>NUCLEOTIDE SEQUENCE [LARGE SCALE GENOMIC DNA]</scope>
    <source>
        <strain evidence="15">DSM 45196</strain>
    </source>
</reference>
<evidence type="ECO:0000256" key="5">
    <source>
        <dbReference type="ARBA" id="ARBA00019465"/>
    </source>
</evidence>
<evidence type="ECO:0000256" key="1">
    <source>
        <dbReference type="ARBA" id="ARBA00002919"/>
    </source>
</evidence>
<comment type="function">
    <text evidence="1 11">Catalyzes the NADPH-dependent reduction of ketopantoate into pantoic acid.</text>
</comment>
<dbReference type="OrthoDB" id="9800163at2"/>
<evidence type="ECO:0000259" key="13">
    <source>
        <dbReference type="Pfam" id="PF08546"/>
    </source>
</evidence>
<organism evidence="14 15">
    <name type="scientific">Kroppenstedtia eburnea</name>
    <dbReference type="NCBI Taxonomy" id="714067"/>
    <lineage>
        <taxon>Bacteria</taxon>
        <taxon>Bacillati</taxon>
        <taxon>Bacillota</taxon>
        <taxon>Bacilli</taxon>
        <taxon>Bacillales</taxon>
        <taxon>Thermoactinomycetaceae</taxon>
        <taxon>Kroppenstedtia</taxon>
    </lineage>
</organism>
<gene>
    <name evidence="14" type="ORF">SAMN05421790_101733</name>
</gene>
<keyword evidence="8 11" id="KW-0560">Oxidoreductase</keyword>
<keyword evidence="6 11" id="KW-0566">Pantothenate biosynthesis</keyword>
<evidence type="ECO:0000256" key="4">
    <source>
        <dbReference type="ARBA" id="ARBA00013014"/>
    </source>
</evidence>
<evidence type="ECO:0000256" key="11">
    <source>
        <dbReference type="RuleBase" id="RU362068"/>
    </source>
</evidence>
<evidence type="ECO:0000313" key="14">
    <source>
        <dbReference type="EMBL" id="SIS44440.1"/>
    </source>
</evidence>
<comment type="catalytic activity">
    <reaction evidence="10 11">
        <text>(R)-pantoate + NADP(+) = 2-dehydropantoate + NADPH + H(+)</text>
        <dbReference type="Rhea" id="RHEA:16233"/>
        <dbReference type="ChEBI" id="CHEBI:11561"/>
        <dbReference type="ChEBI" id="CHEBI:15378"/>
        <dbReference type="ChEBI" id="CHEBI:15980"/>
        <dbReference type="ChEBI" id="CHEBI:57783"/>
        <dbReference type="ChEBI" id="CHEBI:58349"/>
        <dbReference type="EC" id="1.1.1.169"/>
    </reaction>
</comment>
<dbReference type="RefSeq" id="WP_009709111.1">
    <property type="nucleotide sequence ID" value="NZ_CP048103.1"/>
</dbReference>
<evidence type="ECO:0000259" key="12">
    <source>
        <dbReference type="Pfam" id="PF02558"/>
    </source>
</evidence>
<dbReference type="InterPro" id="IPR013752">
    <property type="entry name" value="KPA_reductase"/>
</dbReference>
<dbReference type="GO" id="GO:0005737">
    <property type="term" value="C:cytoplasm"/>
    <property type="evidence" value="ECO:0007669"/>
    <property type="project" value="TreeGrafter"/>
</dbReference>
<keyword evidence="15" id="KW-1185">Reference proteome</keyword>
<dbReference type="GO" id="GO:0008677">
    <property type="term" value="F:2-dehydropantoate 2-reductase activity"/>
    <property type="evidence" value="ECO:0007669"/>
    <property type="project" value="UniProtKB-EC"/>
</dbReference>
<feature type="domain" description="Ketopantoate reductase N-terminal" evidence="12">
    <location>
        <begin position="3"/>
        <end position="151"/>
    </location>
</feature>
<protein>
    <recommendedName>
        <fullName evidence="5 11">2-dehydropantoate 2-reductase</fullName>
        <ecNumber evidence="4 11">1.1.1.169</ecNumber>
    </recommendedName>
    <alternativeName>
        <fullName evidence="9 11">Ketopantoate reductase</fullName>
    </alternativeName>
</protein>
<dbReference type="PANTHER" id="PTHR43765">
    <property type="entry name" value="2-DEHYDROPANTOATE 2-REDUCTASE-RELATED"/>
    <property type="match status" value="1"/>
</dbReference>
<dbReference type="InterPro" id="IPR013332">
    <property type="entry name" value="KPR_N"/>
</dbReference>
<keyword evidence="7 11" id="KW-0521">NADP</keyword>
<dbReference type="FunFam" id="1.10.1040.10:FF:000017">
    <property type="entry name" value="2-dehydropantoate 2-reductase"/>
    <property type="match status" value="1"/>
</dbReference>
<dbReference type="NCBIfam" id="TIGR00745">
    <property type="entry name" value="apbA_panE"/>
    <property type="match status" value="1"/>
</dbReference>
<dbReference type="EMBL" id="FTOD01000001">
    <property type="protein sequence ID" value="SIS44440.1"/>
    <property type="molecule type" value="Genomic_DNA"/>
</dbReference>
<evidence type="ECO:0000256" key="9">
    <source>
        <dbReference type="ARBA" id="ARBA00032024"/>
    </source>
</evidence>
<evidence type="ECO:0000256" key="8">
    <source>
        <dbReference type="ARBA" id="ARBA00023002"/>
    </source>
</evidence>
<sequence>MRVAVWGGGSLGLLWADRLAGRFPETILITRTRAQRDEIEARGLRVTGIDGACYHRDLQVEWAGSERLPRLDAVFITVKQRILPRIAPRLAEVCSPSAPLFLWQNGLGGERFFLPYFSPGQIYRAVTTEGALRKGPADVCHTGSGESWVGPACGGDFSPVVERLIQELSSESVPIHSAADLRQRVWEKLAVNCVINPLTALWKLPNGALPERDGFSSRMEEILGEVAQVARMEGIPLSVVELRKKILSVCRRTATNRSSMLQDLDRGEPTEVDFINGAVVEIGRKRGVPTPHNEHLTRLIHQAEGGTD</sequence>
<name>A0A1N7J524_9BACL</name>
<evidence type="ECO:0000313" key="15">
    <source>
        <dbReference type="Proteomes" id="UP000186795"/>
    </source>
</evidence>
<dbReference type="InterPro" id="IPR050838">
    <property type="entry name" value="Ketopantoate_reductase"/>
</dbReference>
<proteinExistence type="inferred from homology"/>
<evidence type="ECO:0000256" key="3">
    <source>
        <dbReference type="ARBA" id="ARBA00007870"/>
    </source>
</evidence>
<dbReference type="InterPro" id="IPR013328">
    <property type="entry name" value="6PGD_dom2"/>
</dbReference>
<evidence type="ECO:0000256" key="7">
    <source>
        <dbReference type="ARBA" id="ARBA00022857"/>
    </source>
</evidence>
<dbReference type="PANTHER" id="PTHR43765:SF2">
    <property type="entry name" value="2-DEHYDROPANTOATE 2-REDUCTASE"/>
    <property type="match status" value="1"/>
</dbReference>
<feature type="domain" description="Ketopantoate reductase C-terminal" evidence="13">
    <location>
        <begin position="180"/>
        <end position="303"/>
    </location>
</feature>
<dbReference type="InterPro" id="IPR003710">
    <property type="entry name" value="ApbA"/>
</dbReference>
<dbReference type="Gene3D" id="1.10.1040.10">
    <property type="entry name" value="N-(1-d-carboxylethyl)-l-norvaline Dehydrogenase, domain 2"/>
    <property type="match status" value="1"/>
</dbReference>
<evidence type="ECO:0000256" key="2">
    <source>
        <dbReference type="ARBA" id="ARBA00004994"/>
    </source>
</evidence>
<dbReference type="UniPathway" id="UPA00028">
    <property type="reaction ID" value="UER00004"/>
</dbReference>